<keyword evidence="1" id="KW-0472">Membrane</keyword>
<name>A0A0E3F430_9CAUD</name>
<dbReference type="Proteomes" id="UP000185323">
    <property type="component" value="Segment"/>
</dbReference>
<evidence type="ECO:0000313" key="2">
    <source>
        <dbReference type="EMBL" id="AIX20085.1"/>
    </source>
</evidence>
<keyword evidence="3" id="KW-1185">Reference proteome</keyword>
<dbReference type="InterPro" id="IPR055631">
    <property type="entry name" value="DUF7207"/>
</dbReference>
<sequence>MRFDELNDDNYLLFAIKFYENPHAVTRDDFEDDLKKIKYVKRLLRRYRNMGVLKTHLILNHLIVLFNVFGDAAVPLLFYNIEKDLWPALKGFLVFMHKLPEFPRTLMDEVPLDEYCLEQLENIDESS</sequence>
<accession>A0A0E3F430</accession>
<dbReference type="Pfam" id="PF23837">
    <property type="entry name" value="DUF7207"/>
    <property type="match status" value="1"/>
</dbReference>
<dbReference type="EMBL" id="KJ019052">
    <property type="protein sequence ID" value="AIX20085.1"/>
    <property type="molecule type" value="Genomic_DNA"/>
</dbReference>
<evidence type="ECO:0000256" key="1">
    <source>
        <dbReference type="SAM" id="Phobius"/>
    </source>
</evidence>
<dbReference type="KEGG" id="vg:24172049"/>
<evidence type="ECO:0008006" key="4">
    <source>
        <dbReference type="Google" id="ProtNLM"/>
    </source>
</evidence>
<evidence type="ECO:0000313" key="3">
    <source>
        <dbReference type="Proteomes" id="UP000185323"/>
    </source>
</evidence>
<feature type="transmembrane region" description="Helical" evidence="1">
    <location>
        <begin position="58"/>
        <end position="81"/>
    </location>
</feature>
<keyword evidence="1" id="KW-0812">Transmembrane</keyword>
<organism evidence="2 3">
    <name type="scientific">Synechococcus phage ACG-2014f_Syn7803C7</name>
    <dbReference type="NCBI Taxonomy" id="2790345"/>
    <lineage>
        <taxon>Viruses</taxon>
        <taxon>Duplodnaviria</taxon>
        <taxon>Heunggongvirae</taxon>
        <taxon>Uroviricota</taxon>
        <taxon>Caudoviricetes</taxon>
        <taxon>Pantevenvirales</taxon>
        <taxon>Kyanoviridae</taxon>
        <taxon>Atlauavirus</taxon>
        <taxon>Atlauavirus acg2014f</taxon>
    </lineage>
</organism>
<reference evidence="2 3" key="1">
    <citation type="submission" date="2013-12" db="EMBL/GenBank/DDBJ databases">
        <title>Ecological redundancy of diverse viral populations within a natural community.</title>
        <authorList>
            <person name="Gregory A.C."/>
            <person name="LaButti K."/>
            <person name="Copeland A."/>
            <person name="Woyke T."/>
            <person name="Sullivan M.B."/>
        </authorList>
    </citation>
    <scope>NUCLEOTIDE SEQUENCE [LARGE SCALE GENOMIC DNA]</scope>
    <source>
        <strain evidence="2">Syn7803C7</strain>
    </source>
</reference>
<protein>
    <recommendedName>
        <fullName evidence="4">Gp189</fullName>
    </recommendedName>
</protein>
<keyword evidence="1" id="KW-1133">Transmembrane helix</keyword>
<proteinExistence type="predicted"/>
<gene>
    <name evidence="2" type="ORF">Syn7803C7_194</name>
</gene>